<dbReference type="AlphaFoldDB" id="A0AAN0KAH6"/>
<reference evidence="3" key="1">
    <citation type="journal article" date="2024" name="Int. J. Syst. Evol. Microbiol.">
        <title>Brooklawnia propionicigenes sp. nov., a facultatively anaerobic, propionate-producing bacterium isolated from a methanogenic reactor treating waste from cattle farms.</title>
        <authorList>
            <person name="Akita Y."/>
            <person name="Ueki A."/>
            <person name="Tonouchi A."/>
            <person name="Sugawara Y."/>
            <person name="Honma S."/>
            <person name="Kaku N."/>
            <person name="Ueki K."/>
        </authorList>
    </citation>
    <scope>NUCLEOTIDE SEQUENCE</scope>
    <source>
        <strain evidence="3">SH051</strain>
    </source>
</reference>
<evidence type="ECO:0000256" key="2">
    <source>
        <dbReference type="SAM" id="Phobius"/>
    </source>
</evidence>
<dbReference type="Pfam" id="PF13829">
    <property type="entry name" value="DUF4191"/>
    <property type="match status" value="1"/>
</dbReference>
<dbReference type="Proteomes" id="UP001431656">
    <property type="component" value="Chromosome"/>
</dbReference>
<name>A0AAN0KAH6_9ACTN</name>
<sequence length="255" mass="28324">MAKSERAKELAAKQKAEAKALREKKRNSDNPRDWSTFRQIRESFKITREVDPQLIYWLVGAFLLATLVGLGVGLAMSQWIWGLVMGILLGVTAALYTLTWRTKKASYTRYKGVPGAGEVPLSMLNKKKWTVQPAIAVTRQQDCIHRVVGAPGVVLVADGDPGRLKPLLNTEVKRHQQVLYGIEVSTIMMGDGAGQVPMEKVQKQIEKLPAKLDKVEIAEVQSRLKALDAMKSRIPIPKGPMPTNMKGSRKAMRGR</sequence>
<keyword evidence="2" id="KW-0812">Transmembrane</keyword>
<organism evidence="3 4">
    <name type="scientific">Brooklawnia propionicigenes</name>
    <dbReference type="NCBI Taxonomy" id="3041175"/>
    <lineage>
        <taxon>Bacteria</taxon>
        <taxon>Bacillati</taxon>
        <taxon>Actinomycetota</taxon>
        <taxon>Actinomycetes</taxon>
        <taxon>Propionibacteriales</taxon>
        <taxon>Propionibacteriaceae</taxon>
        <taxon>Brooklawnia</taxon>
    </lineage>
</organism>
<gene>
    <name evidence="3" type="ORF">brsh051_05760</name>
</gene>
<feature type="transmembrane region" description="Helical" evidence="2">
    <location>
        <begin position="54"/>
        <end position="73"/>
    </location>
</feature>
<dbReference type="InterPro" id="IPR025445">
    <property type="entry name" value="DUF4191"/>
</dbReference>
<keyword evidence="4" id="KW-1185">Reference proteome</keyword>
<feature type="region of interest" description="Disordered" evidence="1">
    <location>
        <begin position="1"/>
        <end position="33"/>
    </location>
</feature>
<dbReference type="KEGG" id="broo:brsh051_05760"/>
<feature type="region of interest" description="Disordered" evidence="1">
    <location>
        <begin position="233"/>
        <end position="255"/>
    </location>
</feature>
<dbReference type="EMBL" id="AP028056">
    <property type="protein sequence ID" value="BEH01295.1"/>
    <property type="molecule type" value="Genomic_DNA"/>
</dbReference>
<feature type="compositionally biased region" description="Basic and acidic residues" evidence="1">
    <location>
        <begin position="1"/>
        <end position="32"/>
    </location>
</feature>
<evidence type="ECO:0000256" key="1">
    <source>
        <dbReference type="SAM" id="MobiDB-lite"/>
    </source>
</evidence>
<evidence type="ECO:0000313" key="4">
    <source>
        <dbReference type="Proteomes" id="UP001431656"/>
    </source>
</evidence>
<protein>
    <submittedName>
        <fullName evidence="3">DUF4191 domain-containing protein</fullName>
    </submittedName>
</protein>
<proteinExistence type="predicted"/>
<accession>A0AAN0KAH6</accession>
<keyword evidence="2" id="KW-1133">Transmembrane helix</keyword>
<keyword evidence="2" id="KW-0472">Membrane</keyword>
<dbReference type="RefSeq" id="WP_286267391.1">
    <property type="nucleotide sequence ID" value="NZ_AP028056.1"/>
</dbReference>
<feature type="transmembrane region" description="Helical" evidence="2">
    <location>
        <begin position="79"/>
        <end position="99"/>
    </location>
</feature>
<evidence type="ECO:0000313" key="3">
    <source>
        <dbReference type="EMBL" id="BEH01295.1"/>
    </source>
</evidence>